<proteinExistence type="predicted"/>
<dbReference type="Pfam" id="PF04851">
    <property type="entry name" value="ResIII"/>
    <property type="match status" value="1"/>
</dbReference>
<dbReference type="PROSITE" id="PS51192">
    <property type="entry name" value="HELICASE_ATP_BIND_1"/>
    <property type="match status" value="1"/>
</dbReference>
<dbReference type="CDD" id="cd18785">
    <property type="entry name" value="SF2_C"/>
    <property type="match status" value="1"/>
</dbReference>
<dbReference type="KEGG" id="vai:BU251_02845"/>
<dbReference type="AlphaFoldDB" id="A0A410P3G8"/>
<evidence type="ECO:0000259" key="1">
    <source>
        <dbReference type="PROSITE" id="PS51192"/>
    </source>
</evidence>
<evidence type="ECO:0000313" key="2">
    <source>
        <dbReference type="EMBL" id="QAT16745.1"/>
    </source>
</evidence>
<dbReference type="InterPro" id="IPR027417">
    <property type="entry name" value="P-loop_NTPase"/>
</dbReference>
<dbReference type="PANTHER" id="PTHR47396:SF1">
    <property type="entry name" value="ATP-DEPENDENT HELICASE IRC3-RELATED"/>
    <property type="match status" value="1"/>
</dbReference>
<evidence type="ECO:0000313" key="3">
    <source>
        <dbReference type="Proteomes" id="UP000287243"/>
    </source>
</evidence>
<reference evidence="2 3" key="1">
    <citation type="submission" date="2017-01" db="EMBL/GenBank/DDBJ databases">
        <title>First insights into the biology of 'candidatus Vampirococcus archaeovorus'.</title>
        <authorList>
            <person name="Kizina J."/>
            <person name="Jordan S."/>
            <person name="Stueber K."/>
            <person name="Reinhardt R."/>
            <person name="Harder J."/>
        </authorList>
    </citation>
    <scope>NUCLEOTIDE SEQUENCE [LARGE SCALE GENOMIC DNA]</scope>
    <source>
        <strain evidence="2 3">LiM</strain>
    </source>
</reference>
<gene>
    <name evidence="2" type="ORF">BU251_02845</name>
</gene>
<dbReference type="EMBL" id="CP019384">
    <property type="protein sequence ID" value="QAT16745.1"/>
    <property type="molecule type" value="Genomic_DNA"/>
</dbReference>
<sequence>MRLKNYQINAINELLGKSKKLFTYSDNKKLIFKAPTGSGKTVMVAEFLKQLCEDKEVKAPLSFIWTAPRQLHGQSRDKLDSYYEPSRALRCSFFEDLDDKRIDQNEILFFNWESINKEGNIYIRDNEQDNNLTSVLANTREEGRTIILIIDESHHHATSEISQNLIRDINPKLTIEVSATPVLESPDEIVSVQLEDVKAEGMIKKAVVLNPEFNNVIKDAKVQSQLSKQSEELVIELALKKRKALKEAYEKEKVDINPLVLVQLPDRHTSLEDVVKDKVIAILKDKHKITTENGKLAIHLSGDHENLENISKADSEAEVLIFKQALALGWDCPRAHILVLFRDWKSIVFSIQTIGRIMRMPDPDYGHYTNEILNYGYIFTNLDDIEIQEDIARDYITVHTSRRRGDYTPLGLPSCHSKRHREKTRLSTLFIKVFLQEASAYGLAKKIQKKSKGLSVNFISDYKAESVDALVGQKIAGDKGIKMTGFDLQKYFDYFVRKNLSPFHPEDRSIGRLKEAIYYFFDQMLDMKYEDVQEEIVEMVLNEDNIQHFVNIIDQTKTRYLDHVSKREKELDYDDSWDVPESISYSSAYTEIDHKLKSIMQPFFCNETSVIEMAFISFLEKQGRIHWWFKNGDRDAVYFAVPYQENGDRKPFYVDFIVQMKDGSTGLFDTKSGLTRQVAGTKIDGLNAYIKEQNKKGKNLFGGIVTNTDPRKFTGRWISFNKDGKELSTSNDNWENLDL</sequence>
<dbReference type="GO" id="GO:0003677">
    <property type="term" value="F:DNA binding"/>
    <property type="evidence" value="ECO:0007669"/>
    <property type="project" value="InterPro"/>
</dbReference>
<dbReference type="GO" id="GO:0005829">
    <property type="term" value="C:cytosol"/>
    <property type="evidence" value="ECO:0007669"/>
    <property type="project" value="TreeGrafter"/>
</dbReference>
<keyword evidence="3" id="KW-1185">Reference proteome</keyword>
<dbReference type="GO" id="GO:0005524">
    <property type="term" value="F:ATP binding"/>
    <property type="evidence" value="ECO:0007669"/>
    <property type="project" value="InterPro"/>
</dbReference>
<dbReference type="PANTHER" id="PTHR47396">
    <property type="entry name" value="TYPE I RESTRICTION ENZYME ECOKI R PROTEIN"/>
    <property type="match status" value="1"/>
</dbReference>
<dbReference type="Proteomes" id="UP000287243">
    <property type="component" value="Chromosome"/>
</dbReference>
<name>A0A410P3G8_VELA1</name>
<dbReference type="OrthoDB" id="9804145at2"/>
<dbReference type="SUPFAM" id="SSF52540">
    <property type="entry name" value="P-loop containing nucleoside triphosphate hydrolases"/>
    <property type="match status" value="1"/>
</dbReference>
<protein>
    <recommendedName>
        <fullName evidence="1">Helicase ATP-binding domain-containing protein</fullName>
    </recommendedName>
</protein>
<dbReference type="Gene3D" id="3.40.50.300">
    <property type="entry name" value="P-loop containing nucleotide triphosphate hydrolases"/>
    <property type="match status" value="2"/>
</dbReference>
<dbReference type="InterPro" id="IPR006935">
    <property type="entry name" value="Helicase/UvrB_N"/>
</dbReference>
<dbReference type="RefSeq" id="WP_128699382.1">
    <property type="nucleotide sequence ID" value="NZ_CP019384.1"/>
</dbReference>
<dbReference type="InterPro" id="IPR050742">
    <property type="entry name" value="Helicase_Restrict-Modif_Enz"/>
</dbReference>
<accession>A0A410P3G8</accession>
<feature type="domain" description="Helicase ATP-binding" evidence="1">
    <location>
        <begin position="21"/>
        <end position="199"/>
    </location>
</feature>
<organism evidence="2 3">
    <name type="scientific">Velamenicoccus archaeovorus</name>
    <dbReference type="NCBI Taxonomy" id="1930593"/>
    <lineage>
        <taxon>Bacteria</taxon>
        <taxon>Pseudomonadati</taxon>
        <taxon>Candidatus Omnitrophota</taxon>
        <taxon>Candidatus Velamenicoccus</taxon>
    </lineage>
</organism>
<dbReference type="GO" id="GO:0016787">
    <property type="term" value="F:hydrolase activity"/>
    <property type="evidence" value="ECO:0007669"/>
    <property type="project" value="InterPro"/>
</dbReference>
<dbReference type="InterPro" id="IPR014001">
    <property type="entry name" value="Helicase_ATP-bd"/>
</dbReference>